<organism evidence="13 14">
    <name type="scientific">Aspergillus leporis</name>
    <dbReference type="NCBI Taxonomy" id="41062"/>
    <lineage>
        <taxon>Eukaryota</taxon>
        <taxon>Fungi</taxon>
        <taxon>Dikarya</taxon>
        <taxon>Ascomycota</taxon>
        <taxon>Pezizomycotina</taxon>
        <taxon>Eurotiomycetes</taxon>
        <taxon>Eurotiomycetidae</taxon>
        <taxon>Eurotiales</taxon>
        <taxon>Aspergillaceae</taxon>
        <taxon>Aspergillus</taxon>
        <taxon>Aspergillus subgen. Circumdati</taxon>
    </lineage>
</organism>
<sequence length="1474" mass="165385">MAPSSSDITLPTDGGTSSGTRTYANTEESDLERKDKIECARADIEEQLTDLARKLTTRSEKCYHRSPFEGVEGGCLDPNSPQFKARDWAKAFYNARYNADEGCLPRIAGVAFKNLNVSGYGSPVDYQMSVGNALLKLPAMIYQSVSGSKRKINILQGLDGLVLPGEQLCVLGPPGSGCTTFLKTIAGETHGFQVDPAAYINYHGITSKRMSADFRGEAIYTAEVDTHYPMLSVGDTLYFAALARAPHHIPGGISSKEYAIHLRNVIMAVFGISHTINTRVGNDFVRGVSGGERKRVTIAEAALSYAPLQCWDNSTRGLDSANAVEFCRTLRMQSDVFGMTSCVAIYQAPQAAYNLFDKVIVLYEGYQIYFGAAQDAKCYFERIGFLCPESQTTADFLTSMSSPTERIVRPGFENLAPRTSEEFAKTWKESPERQALLRQIDQYAAEHPFDEADLDRFALSRNTEKSKSQRQKSPYTLSYWGQIRLCMWREWQRLRNDPSVTLAMLIGNFFEALIIASIFYNLAGNTASFFSRGALLFMMILLNAFGSMLEILSLYAKRTIVEKHNRYALYHPSAEAISSMIMDMPYKILNSLLVNMTLYFMANLRREPGPFFFNYLISFMMVMSMSMFFRLFASLTKTIQQALAPSSIILLALVLYTGFAIPVRYMRGWAKWIRWLNPVSYGFEAIMVNEFHGREFPCVSFVPSGTGYENISSDQRVCSTAGSIPGSDVVGGTAFIKSTYGYENSHRWRNFGIIVAFTIFLALCQLIASELVASERSKGEVLVFRRSNAQKARTKQSQGDEERTQAPVVQIERHSEGPRSDAGVEKQTSIFHWENVCYDVKIKNETRRILDHVDGWIKPGTLTALMGSSGAGKTTLLDVLANRTTVGVVGGDMFVDGRQRDRSFQRNTGYVQQQDLHLHTSTVREALEFSALLRQPPQYTRKEKLDYVEKVLDLLNMREYADAIVGTPGEGLNVEQRKRLTIGVELAARPKLLLFLDEPTSGLDSQTSWSICNLMETLTKNGQAILCTIHQPSAMLFQRFDRLLLLAKGGKTVYFGEIGRESKILTDYFTRNGGPAPPPGSNPAEHMLDVIGAAPGARTEIDWPSVWRNSFEYQEVRSELSRLRKLANRSSPASDANDNSSYAEFAAPFSTQLLQVGLRVSQQYWRTPSYIYSKALLCVGTSMFIGFSFFRADNTRQGLQNQMFGVFCLLFVVIQVIMQIIPTFVTQRTLYEARERQSKAYSWQAFVFSSILIELAWNSLMAILCFLVWFYPVGLFRNAEYSNTEHSRSTLVFLLIWVTFLFASSFAHMLIAGVESAEIASSVSNILSIMMYAFCGILASPDALPGFWIFMYRVNPFTYLVSGLLSTSLGNAPMHCSENEFLSFAAPATMTCGEYMQDYISANGGYLLNSGAQGREKCHFCSMDNTNAFLHHVSIDFSTRWRDFGLLWVYVVFNIVAAVFLYWLCRVPKGKKRQ</sequence>
<dbReference type="SMART" id="SM00382">
    <property type="entry name" value="AAA"/>
    <property type="match status" value="2"/>
</dbReference>
<dbReference type="Proteomes" id="UP000326565">
    <property type="component" value="Unassembled WGS sequence"/>
</dbReference>
<feature type="compositionally biased region" description="Polar residues" evidence="10">
    <location>
        <begin position="1"/>
        <end position="26"/>
    </location>
</feature>
<keyword evidence="7" id="KW-0067">ATP-binding</keyword>
<dbReference type="InterPro" id="IPR034003">
    <property type="entry name" value="ABCG_PDR_2"/>
</dbReference>
<dbReference type="Pfam" id="PF06422">
    <property type="entry name" value="PDR_CDR"/>
    <property type="match status" value="1"/>
</dbReference>
<dbReference type="InterPro" id="IPR013525">
    <property type="entry name" value="ABC2_TM"/>
</dbReference>
<dbReference type="GO" id="GO:0140359">
    <property type="term" value="F:ABC-type transporter activity"/>
    <property type="evidence" value="ECO:0007669"/>
    <property type="project" value="InterPro"/>
</dbReference>
<feature type="transmembrane region" description="Helical" evidence="11">
    <location>
        <begin position="1326"/>
        <end position="1350"/>
    </location>
</feature>
<keyword evidence="6" id="KW-0547">Nucleotide-binding</keyword>
<dbReference type="Pfam" id="PF01061">
    <property type="entry name" value="ABC2_membrane"/>
    <property type="match status" value="2"/>
</dbReference>
<feature type="transmembrane region" description="Helical" evidence="11">
    <location>
        <begin position="611"/>
        <end position="631"/>
    </location>
</feature>
<feature type="transmembrane region" description="Helical" evidence="11">
    <location>
        <begin position="748"/>
        <end position="768"/>
    </location>
</feature>
<accession>A0A5N5WVV5</accession>
<dbReference type="GO" id="GO:0016887">
    <property type="term" value="F:ATP hydrolysis activity"/>
    <property type="evidence" value="ECO:0007669"/>
    <property type="project" value="InterPro"/>
</dbReference>
<keyword evidence="14" id="KW-1185">Reference proteome</keyword>
<evidence type="ECO:0000256" key="10">
    <source>
        <dbReference type="SAM" id="MobiDB-lite"/>
    </source>
</evidence>
<feature type="transmembrane region" description="Helical" evidence="11">
    <location>
        <begin position="1291"/>
        <end position="1314"/>
    </location>
</feature>
<feature type="transmembrane region" description="Helical" evidence="11">
    <location>
        <begin position="534"/>
        <end position="556"/>
    </location>
</feature>
<evidence type="ECO:0000256" key="6">
    <source>
        <dbReference type="ARBA" id="ARBA00022741"/>
    </source>
</evidence>
<evidence type="ECO:0000256" key="3">
    <source>
        <dbReference type="ARBA" id="ARBA00022448"/>
    </source>
</evidence>
<keyword evidence="8 11" id="KW-1133">Transmembrane helix</keyword>
<dbReference type="Pfam" id="PF14510">
    <property type="entry name" value="ABC_trans_N"/>
    <property type="match status" value="1"/>
</dbReference>
<dbReference type="FunFam" id="3.40.50.300:FF:003632">
    <property type="entry name" value="ABC multidrug transporter (Eurofung)"/>
    <property type="match status" value="1"/>
</dbReference>
<reference evidence="13 14" key="1">
    <citation type="submission" date="2019-04" db="EMBL/GenBank/DDBJ databases">
        <title>Friends and foes A comparative genomics study of 23 Aspergillus species from section Flavi.</title>
        <authorList>
            <consortium name="DOE Joint Genome Institute"/>
            <person name="Kjaerbolling I."/>
            <person name="Vesth T."/>
            <person name="Frisvad J.C."/>
            <person name="Nybo J.L."/>
            <person name="Theobald S."/>
            <person name="Kildgaard S."/>
            <person name="Isbrandt T."/>
            <person name="Kuo A."/>
            <person name="Sato A."/>
            <person name="Lyhne E.K."/>
            <person name="Kogle M.E."/>
            <person name="Wiebenga A."/>
            <person name="Kun R.S."/>
            <person name="Lubbers R.J."/>
            <person name="Makela M.R."/>
            <person name="Barry K."/>
            <person name="Chovatia M."/>
            <person name="Clum A."/>
            <person name="Daum C."/>
            <person name="Haridas S."/>
            <person name="He G."/>
            <person name="LaButti K."/>
            <person name="Lipzen A."/>
            <person name="Mondo S."/>
            <person name="Riley R."/>
            <person name="Salamov A."/>
            <person name="Simmons B.A."/>
            <person name="Magnuson J.K."/>
            <person name="Henrissat B."/>
            <person name="Mortensen U.H."/>
            <person name="Larsen T.O."/>
            <person name="Devries R.P."/>
            <person name="Grigoriev I.V."/>
            <person name="Machida M."/>
            <person name="Baker S.E."/>
            <person name="Andersen M.R."/>
        </authorList>
    </citation>
    <scope>NUCLEOTIDE SEQUENCE [LARGE SCALE GENOMIC DNA]</scope>
    <source>
        <strain evidence="13 14">CBS 151.66</strain>
    </source>
</reference>
<dbReference type="CDD" id="cd03232">
    <property type="entry name" value="ABCG_PDR_domain2"/>
    <property type="match status" value="1"/>
</dbReference>
<dbReference type="FunFam" id="3.40.50.300:FF:000054">
    <property type="entry name" value="ABC multidrug transporter atrF"/>
    <property type="match status" value="1"/>
</dbReference>
<evidence type="ECO:0000256" key="8">
    <source>
        <dbReference type="ARBA" id="ARBA00022989"/>
    </source>
</evidence>
<dbReference type="InterPro" id="IPR027417">
    <property type="entry name" value="P-loop_NTPase"/>
</dbReference>
<dbReference type="InterPro" id="IPR043926">
    <property type="entry name" value="ABCG_dom"/>
</dbReference>
<feature type="domain" description="ABC transporter" evidence="12">
    <location>
        <begin position="831"/>
        <end position="1073"/>
    </location>
</feature>
<keyword evidence="5 11" id="KW-0812">Transmembrane</keyword>
<evidence type="ECO:0000313" key="13">
    <source>
        <dbReference type="EMBL" id="KAB8072429.1"/>
    </source>
</evidence>
<evidence type="ECO:0000256" key="9">
    <source>
        <dbReference type="ARBA" id="ARBA00023136"/>
    </source>
</evidence>
<evidence type="ECO:0000259" key="12">
    <source>
        <dbReference type="PROSITE" id="PS50893"/>
    </source>
</evidence>
<feature type="transmembrane region" description="Helical" evidence="11">
    <location>
        <begin position="1246"/>
        <end position="1271"/>
    </location>
</feature>
<comment type="subcellular location">
    <subcellularLocation>
        <location evidence="1">Cell membrane</location>
        <topology evidence="1">Multi-pass membrane protein</topology>
    </subcellularLocation>
</comment>
<evidence type="ECO:0000256" key="7">
    <source>
        <dbReference type="ARBA" id="ARBA00022840"/>
    </source>
</evidence>
<dbReference type="OrthoDB" id="245989at2759"/>
<name>A0A5N5WVV5_9EURO</name>
<evidence type="ECO:0000256" key="11">
    <source>
        <dbReference type="SAM" id="Phobius"/>
    </source>
</evidence>
<dbReference type="GO" id="GO:0005524">
    <property type="term" value="F:ATP binding"/>
    <property type="evidence" value="ECO:0007669"/>
    <property type="project" value="UniProtKB-KW"/>
</dbReference>
<comment type="similarity">
    <text evidence="2">Belongs to the ABC transporter superfamily. ABCG family. PDR (TC 3.A.1.205) subfamily.</text>
</comment>
<dbReference type="Pfam" id="PF00005">
    <property type="entry name" value="ABC_tran"/>
    <property type="match status" value="2"/>
</dbReference>
<feature type="region of interest" description="Disordered" evidence="10">
    <location>
        <begin position="1"/>
        <end position="35"/>
    </location>
</feature>
<evidence type="ECO:0000256" key="2">
    <source>
        <dbReference type="ARBA" id="ARBA00006012"/>
    </source>
</evidence>
<dbReference type="PROSITE" id="PS00211">
    <property type="entry name" value="ABC_TRANSPORTER_1"/>
    <property type="match status" value="1"/>
</dbReference>
<feature type="transmembrane region" description="Helical" evidence="11">
    <location>
        <begin position="1171"/>
        <end position="1190"/>
    </location>
</feature>
<evidence type="ECO:0000256" key="1">
    <source>
        <dbReference type="ARBA" id="ARBA00004651"/>
    </source>
</evidence>
<evidence type="ECO:0000313" key="14">
    <source>
        <dbReference type="Proteomes" id="UP000326565"/>
    </source>
</evidence>
<evidence type="ECO:0000256" key="5">
    <source>
        <dbReference type="ARBA" id="ARBA00022692"/>
    </source>
</evidence>
<dbReference type="InterPro" id="IPR010929">
    <property type="entry name" value="PDR_CDR_ABC"/>
</dbReference>
<feature type="domain" description="ABC transporter" evidence="12">
    <location>
        <begin position="135"/>
        <end position="389"/>
    </location>
</feature>
<keyword evidence="3" id="KW-0813">Transport</keyword>
<dbReference type="PANTHER" id="PTHR19241">
    <property type="entry name" value="ATP-BINDING CASSETTE TRANSPORTER"/>
    <property type="match status" value="1"/>
</dbReference>
<dbReference type="InterPro" id="IPR003439">
    <property type="entry name" value="ABC_transporter-like_ATP-bd"/>
</dbReference>
<dbReference type="SUPFAM" id="SSF52540">
    <property type="entry name" value="P-loop containing nucleoside triphosphate hydrolases"/>
    <property type="match status" value="2"/>
</dbReference>
<proteinExistence type="inferred from homology"/>
<dbReference type="InterPro" id="IPR029481">
    <property type="entry name" value="ABC_trans_N"/>
</dbReference>
<feature type="transmembrane region" description="Helical" evidence="11">
    <location>
        <begin position="499"/>
        <end position="522"/>
    </location>
</feature>
<dbReference type="InterPro" id="IPR017871">
    <property type="entry name" value="ABC_transporter-like_CS"/>
</dbReference>
<gene>
    <name evidence="13" type="ORF">BDV29DRAFT_202336</name>
</gene>
<feature type="transmembrane region" description="Helical" evidence="11">
    <location>
        <begin position="1447"/>
        <end position="1465"/>
    </location>
</feature>
<feature type="transmembrane region" description="Helical" evidence="11">
    <location>
        <begin position="643"/>
        <end position="665"/>
    </location>
</feature>
<dbReference type="EMBL" id="ML732247">
    <property type="protein sequence ID" value="KAB8072429.1"/>
    <property type="molecule type" value="Genomic_DNA"/>
</dbReference>
<feature type="transmembrane region" description="Helical" evidence="11">
    <location>
        <begin position="1202"/>
        <end position="1225"/>
    </location>
</feature>
<dbReference type="InterPro" id="IPR003593">
    <property type="entry name" value="AAA+_ATPase"/>
</dbReference>
<keyword evidence="4" id="KW-1003">Cell membrane</keyword>
<dbReference type="Gene3D" id="3.40.50.300">
    <property type="entry name" value="P-loop containing nucleotide triphosphate hydrolases"/>
    <property type="match status" value="2"/>
</dbReference>
<evidence type="ECO:0000256" key="4">
    <source>
        <dbReference type="ARBA" id="ARBA00022475"/>
    </source>
</evidence>
<dbReference type="GO" id="GO:0005886">
    <property type="term" value="C:plasma membrane"/>
    <property type="evidence" value="ECO:0007669"/>
    <property type="project" value="UniProtKB-SubCell"/>
</dbReference>
<dbReference type="PROSITE" id="PS50893">
    <property type="entry name" value="ABC_TRANSPORTER_2"/>
    <property type="match status" value="2"/>
</dbReference>
<dbReference type="Pfam" id="PF19055">
    <property type="entry name" value="ABC2_membrane_7"/>
    <property type="match status" value="1"/>
</dbReference>
<protein>
    <submittedName>
        <fullName evidence="13">ABC-2 type transporter-domain-containing protein</fullName>
    </submittedName>
</protein>
<keyword evidence="9 11" id="KW-0472">Membrane</keyword>